<evidence type="ECO:0000256" key="1">
    <source>
        <dbReference type="ARBA" id="ARBA00006068"/>
    </source>
</evidence>
<dbReference type="PANTHER" id="PTHR33392">
    <property type="entry name" value="POLYISOPRENYL-TEICHOIC ACID--PEPTIDOGLYCAN TEICHOIC ACID TRANSFERASE TAGU"/>
    <property type="match status" value="1"/>
</dbReference>
<dbReference type="PANTHER" id="PTHR33392:SF6">
    <property type="entry name" value="POLYISOPRENYL-TEICHOIC ACID--PEPTIDOGLYCAN TEICHOIC ACID TRANSFERASE TAGU"/>
    <property type="match status" value="1"/>
</dbReference>
<dbReference type="Gene3D" id="3.40.630.190">
    <property type="entry name" value="LCP protein"/>
    <property type="match status" value="1"/>
</dbReference>
<dbReference type="InterPro" id="IPR050922">
    <property type="entry name" value="LytR/CpsA/Psr_CW_biosynth"/>
</dbReference>
<proteinExistence type="inferred from homology"/>
<gene>
    <name evidence="3" type="ORF">AAA081_03290</name>
</gene>
<sequence>MKSFFRGFFLTLLIVFVGVLALNFYTSMGDDSEAKTWISDLKNSNEKFQVLLIGVDSLNSKKAENTRSDVMMVLDVDGEKKSASLISLPRDSRVKIEDHGKTKLNHAYAYGKADLALKTVNENFDLNIPYYIVVDYAFVKDVVDIVDGVDVYVPMDMDYEDPSADPPLSIHLKEGRQHLNGDQAMQFLRFRKGYKNADLDRVKAQQAFMSAFIQKVKSSKGVLHAPSLLVSYMDNTTSNMPMSKVSRMGLTMISIGEENLQTATIPGTADMIGGLSYYIVDFDGTDQLFYKMNVKQK</sequence>
<evidence type="ECO:0000313" key="3">
    <source>
        <dbReference type="EMBL" id="MEQ3353328.1"/>
    </source>
</evidence>
<dbReference type="RefSeq" id="WP_349053691.1">
    <property type="nucleotide sequence ID" value="NZ_JBBNPS010000006.1"/>
</dbReference>
<evidence type="ECO:0000259" key="2">
    <source>
        <dbReference type="Pfam" id="PF03816"/>
    </source>
</evidence>
<dbReference type="InterPro" id="IPR004474">
    <property type="entry name" value="LytR_CpsA_psr"/>
</dbReference>
<dbReference type="Pfam" id="PF03816">
    <property type="entry name" value="LytR_cpsA_psr"/>
    <property type="match status" value="1"/>
</dbReference>
<comment type="similarity">
    <text evidence="1">Belongs to the LytR/CpsA/Psr (LCP) family.</text>
</comment>
<dbReference type="NCBIfam" id="TIGR00350">
    <property type="entry name" value="lytR_cpsA_psr"/>
    <property type="match status" value="1"/>
</dbReference>
<name>A0ABV1J568_9FIRM</name>
<keyword evidence="4" id="KW-1185">Reference proteome</keyword>
<organism evidence="3 4">
    <name type="scientific">Aedoeadaptatus acetigenes</name>
    <dbReference type="NCBI Taxonomy" id="2981723"/>
    <lineage>
        <taxon>Bacteria</taxon>
        <taxon>Bacillati</taxon>
        <taxon>Bacillota</taxon>
        <taxon>Tissierellia</taxon>
        <taxon>Tissierellales</taxon>
        <taxon>Peptoniphilaceae</taxon>
        <taxon>Aedoeadaptatus</taxon>
    </lineage>
</organism>
<feature type="domain" description="Cell envelope-related transcriptional attenuator" evidence="2">
    <location>
        <begin position="67"/>
        <end position="217"/>
    </location>
</feature>
<dbReference type="Proteomes" id="UP001481872">
    <property type="component" value="Unassembled WGS sequence"/>
</dbReference>
<evidence type="ECO:0000313" key="4">
    <source>
        <dbReference type="Proteomes" id="UP001481872"/>
    </source>
</evidence>
<dbReference type="EMBL" id="JBBNPS010000006">
    <property type="protein sequence ID" value="MEQ3353328.1"/>
    <property type="molecule type" value="Genomic_DNA"/>
</dbReference>
<accession>A0ABV1J568</accession>
<protein>
    <submittedName>
        <fullName evidence="3">LCP family protein</fullName>
    </submittedName>
</protein>
<comment type="caution">
    <text evidence="3">The sequence shown here is derived from an EMBL/GenBank/DDBJ whole genome shotgun (WGS) entry which is preliminary data.</text>
</comment>
<reference evidence="3 4" key="1">
    <citation type="submission" date="2024-04" db="EMBL/GenBank/DDBJ databases">
        <title>Human intestinal bacterial collection.</title>
        <authorList>
            <person name="Pauvert C."/>
            <person name="Hitch T.C.A."/>
            <person name="Clavel T."/>
        </authorList>
    </citation>
    <scope>NUCLEOTIDE SEQUENCE [LARGE SCALE GENOMIC DNA]</scope>
    <source>
        <strain evidence="3 4">CLA-SR-H026</strain>
    </source>
</reference>